<protein>
    <recommendedName>
        <fullName evidence="4">C-type lectin domain-containing protein</fullName>
    </recommendedName>
</protein>
<reference evidence="5" key="4">
    <citation type="submission" date="2025-09" db="UniProtKB">
        <authorList>
            <consortium name="Ensembl"/>
        </authorList>
    </citation>
    <scope>IDENTIFICATION</scope>
</reference>
<dbReference type="PANTHER" id="PTHR45710">
    <property type="entry name" value="C-TYPE LECTIN DOMAIN-CONTAINING PROTEIN 180"/>
    <property type="match status" value="1"/>
</dbReference>
<reference evidence="6" key="1">
    <citation type="submission" date="2011-10" db="EMBL/GenBank/DDBJ databases">
        <authorList>
            <consortium name="Soft-shell Turtle Genome Consortium"/>
        </authorList>
    </citation>
    <scope>NUCLEOTIDE SEQUENCE [LARGE SCALE GENOMIC DNA]</scope>
    <source>
        <strain evidence="6">Daiwa-1</strain>
    </source>
</reference>
<dbReference type="AlphaFoldDB" id="K7F3B2"/>
<accession>K7F3B2</accession>
<dbReference type="SUPFAM" id="SSF56436">
    <property type="entry name" value="C-type lectin-like"/>
    <property type="match status" value="1"/>
</dbReference>
<name>K7F3B2_PELSI</name>
<proteinExistence type="predicted"/>
<dbReference type="GO" id="GO:0030246">
    <property type="term" value="F:carbohydrate binding"/>
    <property type="evidence" value="ECO:0007669"/>
    <property type="project" value="UniProtKB-KW"/>
</dbReference>
<reference evidence="5" key="3">
    <citation type="submission" date="2025-08" db="UniProtKB">
        <authorList>
            <consortium name="Ensembl"/>
        </authorList>
    </citation>
    <scope>IDENTIFICATION</scope>
</reference>
<feature type="domain" description="C-type lectin" evidence="4">
    <location>
        <begin position="103"/>
        <end position="207"/>
    </location>
</feature>
<feature type="transmembrane region" description="Helical" evidence="3">
    <location>
        <begin position="30"/>
        <end position="56"/>
    </location>
</feature>
<dbReference type="EMBL" id="AGCU01010934">
    <property type="status" value="NOT_ANNOTATED_CDS"/>
    <property type="molecule type" value="Genomic_DNA"/>
</dbReference>
<dbReference type="eggNOG" id="KOG4297">
    <property type="taxonomic scope" value="Eukaryota"/>
</dbReference>
<evidence type="ECO:0000256" key="1">
    <source>
        <dbReference type="ARBA" id="ARBA00004401"/>
    </source>
</evidence>
<dbReference type="SMART" id="SM00034">
    <property type="entry name" value="CLECT"/>
    <property type="match status" value="1"/>
</dbReference>
<keyword evidence="3" id="KW-0472">Membrane</keyword>
<dbReference type="InterPro" id="IPR050828">
    <property type="entry name" value="C-type_lectin/matrix_domain"/>
</dbReference>
<comment type="subcellular location">
    <subcellularLocation>
        <location evidence="1">Cell membrane</location>
        <topology evidence="1">Single-pass type II membrane protein</topology>
    </subcellularLocation>
</comment>
<evidence type="ECO:0000256" key="2">
    <source>
        <dbReference type="ARBA" id="ARBA00022734"/>
    </source>
</evidence>
<dbReference type="PANTHER" id="PTHR45710:SF35">
    <property type="entry name" value="C-TYPE LECTIN DOMAIN FAMILY 2 MEMBER D"/>
    <property type="match status" value="1"/>
</dbReference>
<dbReference type="Proteomes" id="UP000007267">
    <property type="component" value="Unassembled WGS sequence"/>
</dbReference>
<dbReference type="PROSITE" id="PS50041">
    <property type="entry name" value="C_TYPE_LECTIN_2"/>
    <property type="match status" value="1"/>
</dbReference>
<dbReference type="EMBL" id="AGCU01010936">
    <property type="status" value="NOT_ANNOTATED_CDS"/>
    <property type="molecule type" value="Genomic_DNA"/>
</dbReference>
<dbReference type="InterPro" id="IPR016186">
    <property type="entry name" value="C-type_lectin-like/link_sf"/>
</dbReference>
<evidence type="ECO:0000313" key="6">
    <source>
        <dbReference type="Proteomes" id="UP000007267"/>
    </source>
</evidence>
<keyword evidence="6" id="KW-1185">Reference proteome</keyword>
<dbReference type="OMA" id="CPERWVG"/>
<dbReference type="GeneTree" id="ENSGT00940000155319"/>
<dbReference type="InterPro" id="IPR001304">
    <property type="entry name" value="C-type_lectin-like"/>
</dbReference>
<organism evidence="5 6">
    <name type="scientific">Pelodiscus sinensis</name>
    <name type="common">Chinese softshell turtle</name>
    <name type="synonym">Trionyx sinensis</name>
    <dbReference type="NCBI Taxonomy" id="13735"/>
    <lineage>
        <taxon>Eukaryota</taxon>
        <taxon>Metazoa</taxon>
        <taxon>Chordata</taxon>
        <taxon>Craniata</taxon>
        <taxon>Vertebrata</taxon>
        <taxon>Euteleostomi</taxon>
        <taxon>Archelosauria</taxon>
        <taxon>Testudinata</taxon>
        <taxon>Testudines</taxon>
        <taxon>Cryptodira</taxon>
        <taxon>Trionychia</taxon>
        <taxon>Trionychidae</taxon>
        <taxon>Pelodiscus</taxon>
    </lineage>
</organism>
<dbReference type="InterPro" id="IPR016187">
    <property type="entry name" value="CTDL_fold"/>
</dbReference>
<sequence>MGQAASSREGSKSSKSLNGGYYRKPGHHCYYRTCTIILGVVSLGLLITVAVQAVFLKRTSLDVRSFFATCSPDAPFPPSSEPLFASFPDSHAVPYCPERWVGYGGKCYYFSTEEKSWDASQRFCSSFNASLAGIDTQQEKDFIMRYAGLVEHWIGLRRESGQPWKWVNGTQLSQQLFEVRAEGDCAYVSDIFVSSSRCYSVRNWICSKPDAYTKAKEDAMEEDLSWQNERLMSKMDNRR</sequence>
<evidence type="ECO:0000259" key="4">
    <source>
        <dbReference type="PROSITE" id="PS50041"/>
    </source>
</evidence>
<dbReference type="EMBL" id="AGCU01010937">
    <property type="status" value="NOT_ANNOTATED_CDS"/>
    <property type="molecule type" value="Genomic_DNA"/>
</dbReference>
<dbReference type="Pfam" id="PF00059">
    <property type="entry name" value="Lectin_C"/>
    <property type="match status" value="1"/>
</dbReference>
<dbReference type="CDD" id="cd03593">
    <property type="entry name" value="CLECT_NK_receptors_like"/>
    <property type="match status" value="1"/>
</dbReference>
<evidence type="ECO:0000313" key="5">
    <source>
        <dbReference type="Ensembl" id="ENSPSIP00000002522.1"/>
    </source>
</evidence>
<dbReference type="Ensembl" id="ENSPSIT00000002531.1">
    <property type="protein sequence ID" value="ENSPSIP00000002522.1"/>
    <property type="gene ID" value="ENSPSIG00000002478.1"/>
</dbReference>
<dbReference type="Gene3D" id="3.10.100.10">
    <property type="entry name" value="Mannose-Binding Protein A, subunit A"/>
    <property type="match status" value="1"/>
</dbReference>
<keyword evidence="3" id="KW-0812">Transmembrane</keyword>
<dbReference type="InterPro" id="IPR033992">
    <property type="entry name" value="NKR-like_CTLD"/>
</dbReference>
<keyword evidence="3" id="KW-1133">Transmembrane helix</keyword>
<evidence type="ECO:0000256" key="3">
    <source>
        <dbReference type="SAM" id="Phobius"/>
    </source>
</evidence>
<keyword evidence="2" id="KW-0430">Lectin</keyword>
<dbReference type="HOGENOM" id="CLU_049894_8_4_1"/>
<dbReference type="EMBL" id="AGCU01010935">
    <property type="status" value="NOT_ANNOTATED_CDS"/>
    <property type="molecule type" value="Genomic_DNA"/>
</dbReference>
<reference evidence="6" key="2">
    <citation type="journal article" date="2013" name="Nat. Genet.">
        <title>The draft genomes of soft-shell turtle and green sea turtle yield insights into the development and evolution of the turtle-specific body plan.</title>
        <authorList>
            <person name="Wang Z."/>
            <person name="Pascual-Anaya J."/>
            <person name="Zadissa A."/>
            <person name="Li W."/>
            <person name="Niimura Y."/>
            <person name="Huang Z."/>
            <person name="Li C."/>
            <person name="White S."/>
            <person name="Xiong Z."/>
            <person name="Fang D."/>
            <person name="Wang B."/>
            <person name="Ming Y."/>
            <person name="Chen Y."/>
            <person name="Zheng Y."/>
            <person name="Kuraku S."/>
            <person name="Pignatelli M."/>
            <person name="Herrero J."/>
            <person name="Beal K."/>
            <person name="Nozawa M."/>
            <person name="Li Q."/>
            <person name="Wang J."/>
            <person name="Zhang H."/>
            <person name="Yu L."/>
            <person name="Shigenobu S."/>
            <person name="Wang J."/>
            <person name="Liu J."/>
            <person name="Flicek P."/>
            <person name="Searle S."/>
            <person name="Wang J."/>
            <person name="Kuratani S."/>
            <person name="Yin Y."/>
            <person name="Aken B."/>
            <person name="Zhang G."/>
            <person name="Irie N."/>
        </authorList>
    </citation>
    <scope>NUCLEOTIDE SEQUENCE [LARGE SCALE GENOMIC DNA]</scope>
    <source>
        <strain evidence="6">Daiwa-1</strain>
    </source>
</reference>
<dbReference type="GO" id="GO:0005886">
    <property type="term" value="C:plasma membrane"/>
    <property type="evidence" value="ECO:0007669"/>
    <property type="project" value="UniProtKB-SubCell"/>
</dbReference>